<organism evidence="2 3">
    <name type="scientific">Cinchona calisaya</name>
    <dbReference type="NCBI Taxonomy" id="153742"/>
    <lineage>
        <taxon>Eukaryota</taxon>
        <taxon>Viridiplantae</taxon>
        <taxon>Streptophyta</taxon>
        <taxon>Embryophyta</taxon>
        <taxon>Tracheophyta</taxon>
        <taxon>Spermatophyta</taxon>
        <taxon>Magnoliopsida</taxon>
        <taxon>eudicotyledons</taxon>
        <taxon>Gunneridae</taxon>
        <taxon>Pentapetalae</taxon>
        <taxon>asterids</taxon>
        <taxon>lamiids</taxon>
        <taxon>Gentianales</taxon>
        <taxon>Rubiaceae</taxon>
        <taxon>Cinchonoideae</taxon>
        <taxon>Cinchoneae</taxon>
        <taxon>Cinchona</taxon>
    </lineage>
</organism>
<dbReference type="Pfam" id="PF04950">
    <property type="entry name" value="RIBIOP_C"/>
    <property type="match status" value="1"/>
</dbReference>
<accession>A0ABD2Z5U5</accession>
<dbReference type="PANTHER" id="PTHR12858:SF1">
    <property type="entry name" value="PRE-RRNA-PROCESSING PROTEIN TSR1 HOMOLOG"/>
    <property type="match status" value="1"/>
</dbReference>
<evidence type="ECO:0000259" key="1">
    <source>
        <dbReference type="SMART" id="SM01362"/>
    </source>
</evidence>
<evidence type="ECO:0000313" key="2">
    <source>
        <dbReference type="EMBL" id="KAL3514857.1"/>
    </source>
</evidence>
<gene>
    <name evidence="2" type="ORF">ACH5RR_027574</name>
</gene>
<feature type="domain" description="Ribosome biogenesis protein BMS1/TSR1 C-terminal" evidence="1">
    <location>
        <begin position="31"/>
        <end position="213"/>
    </location>
</feature>
<dbReference type="SMART" id="SM01362">
    <property type="entry name" value="DUF663"/>
    <property type="match status" value="1"/>
</dbReference>
<dbReference type="InterPro" id="IPR039761">
    <property type="entry name" value="Bms1/Tsr1"/>
</dbReference>
<comment type="caution">
    <text evidence="2">The sequence shown here is derived from an EMBL/GenBank/DDBJ whole genome shotgun (WGS) entry which is preliminary data.</text>
</comment>
<dbReference type="PANTHER" id="PTHR12858">
    <property type="entry name" value="RIBOSOME BIOGENESIS PROTEIN"/>
    <property type="match status" value="1"/>
</dbReference>
<name>A0ABD2Z5U5_9GENT</name>
<dbReference type="Proteomes" id="UP001630127">
    <property type="component" value="Unassembled WGS sequence"/>
</dbReference>
<dbReference type="AlphaFoldDB" id="A0ABD2Z5U5"/>
<dbReference type="InterPro" id="IPR007034">
    <property type="entry name" value="BMS1_TSR1_C"/>
</dbReference>
<protein>
    <recommendedName>
        <fullName evidence="1">Ribosome biogenesis protein BMS1/TSR1 C-terminal domain-containing protein</fullName>
    </recommendedName>
</protein>
<proteinExistence type="predicted"/>
<evidence type="ECO:0000313" key="3">
    <source>
        <dbReference type="Proteomes" id="UP001630127"/>
    </source>
</evidence>
<reference evidence="2 3" key="1">
    <citation type="submission" date="2024-11" db="EMBL/GenBank/DDBJ databases">
        <title>A near-complete genome assembly of Cinchona calisaya.</title>
        <authorList>
            <person name="Lian D.C."/>
            <person name="Zhao X.W."/>
            <person name="Wei L."/>
        </authorList>
    </citation>
    <scope>NUCLEOTIDE SEQUENCE [LARGE SCALE GENOMIC DNA]</scope>
    <source>
        <tissue evidence="2">Nenye</tissue>
    </source>
</reference>
<sequence>MFAFQSFQLENLINQKTNPYVINWSILICRKVKTSPKSKLRMRFEKLKQHMLKMTESLPAEYARIFAFDNFSETQKHVFAKAQEMEQGNENECIPAGSYARLHIKELPSVVVSRLSNLGKTTPVISCGLLQHESKISILHFSIRKHDTYTAPLKAKEELTFHVGFRQFVARPLYSSDNINSEKHKMERFLHAGRFSIVSVYGLFAPRLATLPVSERI</sequence>
<dbReference type="EMBL" id="JBJUIK010000011">
    <property type="protein sequence ID" value="KAL3514857.1"/>
    <property type="molecule type" value="Genomic_DNA"/>
</dbReference>
<keyword evidence="3" id="KW-1185">Reference proteome</keyword>